<dbReference type="GO" id="GO:0043190">
    <property type="term" value="C:ATP-binding cassette (ABC) transporter complex"/>
    <property type="evidence" value="ECO:0007669"/>
    <property type="project" value="InterPro"/>
</dbReference>
<dbReference type="STRING" id="1486262.TM49_02565"/>
<organism evidence="7 8">
    <name type="scientific">Martelella endophytica</name>
    <dbReference type="NCBI Taxonomy" id="1486262"/>
    <lineage>
        <taxon>Bacteria</taxon>
        <taxon>Pseudomonadati</taxon>
        <taxon>Pseudomonadota</taxon>
        <taxon>Alphaproteobacteria</taxon>
        <taxon>Hyphomicrobiales</taxon>
        <taxon>Aurantimonadaceae</taxon>
        <taxon>Martelella</taxon>
    </lineage>
</organism>
<keyword evidence="4" id="KW-0547">Nucleotide-binding</keyword>
<dbReference type="InterPro" id="IPR050093">
    <property type="entry name" value="ABC_SmlMolc_Importer"/>
</dbReference>
<dbReference type="EMBL" id="CP010803">
    <property type="protein sequence ID" value="AJY44821.1"/>
    <property type="molecule type" value="Genomic_DNA"/>
</dbReference>
<evidence type="ECO:0000313" key="7">
    <source>
        <dbReference type="EMBL" id="AJY44821.1"/>
    </source>
</evidence>
<dbReference type="PROSITE" id="PS00211">
    <property type="entry name" value="ABC_TRANSPORTER_1"/>
    <property type="match status" value="1"/>
</dbReference>
<evidence type="ECO:0000256" key="3">
    <source>
        <dbReference type="ARBA" id="ARBA00022448"/>
    </source>
</evidence>
<dbReference type="InterPro" id="IPR008995">
    <property type="entry name" value="Mo/tungstate-bd_C_term_dom"/>
</dbReference>
<dbReference type="InterPro" id="IPR003593">
    <property type="entry name" value="AAA+_ATPase"/>
</dbReference>
<comment type="subcellular location">
    <subcellularLocation>
        <location evidence="1">Cell inner membrane</location>
        <topology evidence="1">Peripheral membrane protein</topology>
    </subcellularLocation>
</comment>
<dbReference type="Pfam" id="PF08402">
    <property type="entry name" value="TOBE_2"/>
    <property type="match status" value="1"/>
</dbReference>
<keyword evidence="3" id="KW-0813">Transport</keyword>
<dbReference type="PROSITE" id="PS50893">
    <property type="entry name" value="ABC_TRANSPORTER_2"/>
    <property type="match status" value="1"/>
</dbReference>
<dbReference type="InterPro" id="IPR003439">
    <property type="entry name" value="ABC_transporter-like_ATP-bd"/>
</dbReference>
<dbReference type="PATRIC" id="fig|1486262.3.peg.533"/>
<sequence>MSDIHLDQIRKSYGHVEVLHGIDLNLASGEFVSLLGASGCGKTTLLRTVAGLEGVSSGRVVIDGQDVTRLPPERRDIAMMFQSYALLPHLSVYENVRFPLRMRRIGSRSEQDQRVKDALETVQLPHLSDRYPRQLSGGQQQRVALARAIVSNPKVLLLDEPLSNLDARLREDMQVELIEIHRRLGLTTLFVTHDQEEALSLSDRVVLLNAGKVEQEGAPAEIYARPETEFVSGFIGSANVLPATMEIGPVAVLADGQKLAVADASVTGDAAIVLRQEDLAVADAGLKATVKTRVFLGARNRYVLSLAGETIRLLTGNEVVLKPGEDVFLAIDPARVRVLAR</sequence>
<dbReference type="SUPFAM" id="SSF52540">
    <property type="entry name" value="P-loop containing nucleoside triphosphate hydrolases"/>
    <property type="match status" value="1"/>
</dbReference>
<accession>A0A0D5LKX7</accession>
<feature type="domain" description="ABC transporter" evidence="6">
    <location>
        <begin position="4"/>
        <end position="235"/>
    </location>
</feature>
<dbReference type="HOGENOM" id="CLU_000604_1_1_5"/>
<dbReference type="AlphaFoldDB" id="A0A0D5LKX7"/>
<evidence type="ECO:0000313" key="8">
    <source>
        <dbReference type="Proteomes" id="UP000032611"/>
    </source>
</evidence>
<dbReference type="InterPro" id="IPR027417">
    <property type="entry name" value="P-loop_NTPase"/>
</dbReference>
<evidence type="ECO:0000256" key="5">
    <source>
        <dbReference type="ARBA" id="ARBA00022840"/>
    </source>
</evidence>
<keyword evidence="8" id="KW-1185">Reference proteome</keyword>
<evidence type="ECO:0000256" key="4">
    <source>
        <dbReference type="ARBA" id="ARBA00022741"/>
    </source>
</evidence>
<reference evidence="7 8" key="1">
    <citation type="journal article" date="2015" name="Genome Announc.">
        <title>Complete genome sequence of Martelella endophytica YC6887, which has antifungal activity associated with a halophyte.</title>
        <authorList>
            <person name="Khan A."/>
            <person name="Khan H."/>
            <person name="Chung E.J."/>
            <person name="Hossain M.T."/>
            <person name="Chung Y.R."/>
        </authorList>
    </citation>
    <scope>NUCLEOTIDE SEQUENCE [LARGE SCALE GENOMIC DNA]</scope>
    <source>
        <strain evidence="7">YC6887</strain>
    </source>
</reference>
<comment type="similarity">
    <text evidence="2">Belongs to the ABC transporter superfamily.</text>
</comment>
<dbReference type="GO" id="GO:0016887">
    <property type="term" value="F:ATP hydrolysis activity"/>
    <property type="evidence" value="ECO:0007669"/>
    <property type="project" value="InterPro"/>
</dbReference>
<evidence type="ECO:0000256" key="2">
    <source>
        <dbReference type="ARBA" id="ARBA00005417"/>
    </source>
</evidence>
<dbReference type="Gene3D" id="3.40.50.300">
    <property type="entry name" value="P-loop containing nucleotide triphosphate hydrolases"/>
    <property type="match status" value="1"/>
</dbReference>
<gene>
    <name evidence="7" type="ORF">TM49_02565</name>
</gene>
<dbReference type="OrthoDB" id="9802264at2"/>
<dbReference type="PANTHER" id="PTHR42781">
    <property type="entry name" value="SPERMIDINE/PUTRESCINE IMPORT ATP-BINDING PROTEIN POTA"/>
    <property type="match status" value="1"/>
</dbReference>
<dbReference type="SUPFAM" id="SSF50331">
    <property type="entry name" value="MOP-like"/>
    <property type="match status" value="1"/>
</dbReference>
<protein>
    <submittedName>
        <fullName evidence="7">Putrescine/spermidine ABC transporter ATPase</fullName>
    </submittedName>
</protein>
<dbReference type="GO" id="GO:0140359">
    <property type="term" value="F:ABC-type transporter activity"/>
    <property type="evidence" value="ECO:0007669"/>
    <property type="project" value="UniProtKB-ARBA"/>
</dbReference>
<evidence type="ECO:0000259" key="6">
    <source>
        <dbReference type="PROSITE" id="PS50893"/>
    </source>
</evidence>
<dbReference type="InterPro" id="IPR017871">
    <property type="entry name" value="ABC_transporter-like_CS"/>
</dbReference>
<dbReference type="RefSeq" id="WP_045679407.1">
    <property type="nucleotide sequence ID" value="NZ_CP010803.1"/>
</dbReference>
<dbReference type="PANTHER" id="PTHR42781:SF4">
    <property type="entry name" value="SPERMIDINE_PUTRESCINE IMPORT ATP-BINDING PROTEIN POTA"/>
    <property type="match status" value="1"/>
</dbReference>
<dbReference type="KEGG" id="mey:TM49_02565"/>
<dbReference type="Pfam" id="PF00005">
    <property type="entry name" value="ABC_tran"/>
    <property type="match status" value="1"/>
</dbReference>
<name>A0A0D5LKX7_MAREN</name>
<dbReference type="SMART" id="SM00382">
    <property type="entry name" value="AAA"/>
    <property type="match status" value="1"/>
</dbReference>
<keyword evidence="5" id="KW-0067">ATP-binding</keyword>
<dbReference type="Proteomes" id="UP000032611">
    <property type="component" value="Chromosome"/>
</dbReference>
<dbReference type="GO" id="GO:0005524">
    <property type="term" value="F:ATP binding"/>
    <property type="evidence" value="ECO:0007669"/>
    <property type="project" value="UniProtKB-KW"/>
</dbReference>
<dbReference type="InterPro" id="IPR013611">
    <property type="entry name" value="Transp-assoc_OB_typ2"/>
</dbReference>
<dbReference type="FunFam" id="3.40.50.300:FF:000042">
    <property type="entry name" value="Maltose/maltodextrin ABC transporter, ATP-binding protein"/>
    <property type="match status" value="1"/>
</dbReference>
<dbReference type="Gene3D" id="2.40.50.100">
    <property type="match status" value="1"/>
</dbReference>
<proteinExistence type="inferred from homology"/>
<evidence type="ECO:0000256" key="1">
    <source>
        <dbReference type="ARBA" id="ARBA00004417"/>
    </source>
</evidence>